<accession>A0ABR2NX88</accession>
<comment type="caution">
    <text evidence="2">The sequence shown here is derived from an EMBL/GenBank/DDBJ whole genome shotgun (WGS) entry which is preliminary data.</text>
</comment>
<organism evidence="2 3">
    <name type="scientific">Hibiscus sabdariffa</name>
    <name type="common">roselle</name>
    <dbReference type="NCBI Taxonomy" id="183260"/>
    <lineage>
        <taxon>Eukaryota</taxon>
        <taxon>Viridiplantae</taxon>
        <taxon>Streptophyta</taxon>
        <taxon>Embryophyta</taxon>
        <taxon>Tracheophyta</taxon>
        <taxon>Spermatophyta</taxon>
        <taxon>Magnoliopsida</taxon>
        <taxon>eudicotyledons</taxon>
        <taxon>Gunneridae</taxon>
        <taxon>Pentapetalae</taxon>
        <taxon>rosids</taxon>
        <taxon>malvids</taxon>
        <taxon>Malvales</taxon>
        <taxon>Malvaceae</taxon>
        <taxon>Malvoideae</taxon>
        <taxon>Hibiscus</taxon>
    </lineage>
</organism>
<protein>
    <recommendedName>
        <fullName evidence="4">Receptor-like protein kinase</fullName>
    </recommendedName>
</protein>
<evidence type="ECO:0000313" key="3">
    <source>
        <dbReference type="Proteomes" id="UP001396334"/>
    </source>
</evidence>
<dbReference type="PANTHER" id="PTHR46148">
    <property type="entry name" value="CHROMO DOMAIN-CONTAINING PROTEIN"/>
    <property type="match status" value="1"/>
</dbReference>
<dbReference type="InterPro" id="IPR016197">
    <property type="entry name" value="Chromo-like_dom_sf"/>
</dbReference>
<name>A0ABR2NX88_9ROSI</name>
<sequence>MLLPPELQRIHDVFHVSMLRKYRSDPSHVMPVQEIELNPDLSYDEELIEILASDSKILRVRTIELVKVKWRHRGVEEATWERKNDMKEQYPYLFPPGYFGDVGSILEKHGKSIWEVRTRNWKLWEGENRLSGLLEGTSVVERAVIRPRRPRVSRVRDSTSETPSKPCPRP</sequence>
<gene>
    <name evidence="2" type="ORF">V6N11_073066</name>
</gene>
<dbReference type="EMBL" id="JBBPBN010000092">
    <property type="protein sequence ID" value="KAK8980751.1"/>
    <property type="molecule type" value="Genomic_DNA"/>
</dbReference>
<reference evidence="2 3" key="1">
    <citation type="journal article" date="2024" name="G3 (Bethesda)">
        <title>Genome assembly of Hibiscus sabdariffa L. provides insights into metabolisms of medicinal natural products.</title>
        <authorList>
            <person name="Kim T."/>
        </authorList>
    </citation>
    <scope>NUCLEOTIDE SEQUENCE [LARGE SCALE GENOMIC DNA]</scope>
    <source>
        <strain evidence="2">TK-2024</strain>
        <tissue evidence="2">Old leaves</tissue>
    </source>
</reference>
<evidence type="ECO:0008006" key="4">
    <source>
        <dbReference type="Google" id="ProtNLM"/>
    </source>
</evidence>
<feature type="region of interest" description="Disordered" evidence="1">
    <location>
        <begin position="150"/>
        <end position="170"/>
    </location>
</feature>
<evidence type="ECO:0000313" key="2">
    <source>
        <dbReference type="EMBL" id="KAK8980751.1"/>
    </source>
</evidence>
<keyword evidence="3" id="KW-1185">Reference proteome</keyword>
<dbReference type="SUPFAM" id="SSF54160">
    <property type="entry name" value="Chromo domain-like"/>
    <property type="match status" value="1"/>
</dbReference>
<evidence type="ECO:0000256" key="1">
    <source>
        <dbReference type="SAM" id="MobiDB-lite"/>
    </source>
</evidence>
<proteinExistence type="predicted"/>
<dbReference type="Proteomes" id="UP001396334">
    <property type="component" value="Unassembled WGS sequence"/>
</dbReference>
<dbReference type="PANTHER" id="PTHR46148:SF44">
    <property type="entry name" value="GAG-POL POLYPROTEIN"/>
    <property type="match status" value="1"/>
</dbReference>